<sequence length="82" mass="9098">MAKFLFFGRLADRVGRNKVELDLPPHIQTTSAVIRWLEAYLDTPNALSDPSLKIMINQEFIHQNGPVHNSDEVGFLPPVGGG</sequence>
<dbReference type="Pfam" id="PF02597">
    <property type="entry name" value="ThiS"/>
    <property type="match status" value="1"/>
</dbReference>
<dbReference type="CDD" id="cd00754">
    <property type="entry name" value="Ubl_MoaD"/>
    <property type="match status" value="1"/>
</dbReference>
<dbReference type="EMBL" id="DRMJ01000140">
    <property type="protein sequence ID" value="HHL42546.1"/>
    <property type="molecule type" value="Genomic_DNA"/>
</dbReference>
<organism evidence="1">
    <name type="scientific">Hellea balneolensis</name>
    <dbReference type="NCBI Taxonomy" id="287478"/>
    <lineage>
        <taxon>Bacteria</taxon>
        <taxon>Pseudomonadati</taxon>
        <taxon>Pseudomonadota</taxon>
        <taxon>Alphaproteobacteria</taxon>
        <taxon>Maricaulales</taxon>
        <taxon>Robiginitomaculaceae</taxon>
        <taxon>Hellea</taxon>
    </lineage>
</organism>
<dbReference type="AlphaFoldDB" id="A0A7C5R3Q3"/>
<dbReference type="Proteomes" id="UP000885830">
    <property type="component" value="Unassembled WGS sequence"/>
</dbReference>
<dbReference type="SUPFAM" id="SSF54285">
    <property type="entry name" value="MoaD/ThiS"/>
    <property type="match status" value="1"/>
</dbReference>
<reference evidence="1" key="1">
    <citation type="journal article" date="2020" name="mSystems">
        <title>Genome- and Community-Level Interaction Insights into Carbon Utilization and Element Cycling Functions of Hydrothermarchaeota in Hydrothermal Sediment.</title>
        <authorList>
            <person name="Zhou Z."/>
            <person name="Liu Y."/>
            <person name="Xu W."/>
            <person name="Pan J."/>
            <person name="Luo Z.H."/>
            <person name="Li M."/>
        </authorList>
    </citation>
    <scope>NUCLEOTIDE SEQUENCE [LARGE SCALE GENOMIC DNA]</scope>
    <source>
        <strain evidence="1">HyVt-485</strain>
    </source>
</reference>
<dbReference type="InterPro" id="IPR003749">
    <property type="entry name" value="ThiS/MoaD-like"/>
</dbReference>
<protein>
    <submittedName>
        <fullName evidence="1">MoaD/ThiS family protein</fullName>
    </submittedName>
</protein>
<accession>A0A7C5R3Q3</accession>
<name>A0A7C5R3Q3_9PROT</name>
<dbReference type="InterPro" id="IPR012675">
    <property type="entry name" value="Beta-grasp_dom_sf"/>
</dbReference>
<proteinExistence type="predicted"/>
<gene>
    <name evidence="1" type="ORF">ENJ42_02915</name>
</gene>
<dbReference type="InterPro" id="IPR016155">
    <property type="entry name" value="Mopterin_synth/thiamin_S_b"/>
</dbReference>
<evidence type="ECO:0000313" key="1">
    <source>
        <dbReference type="EMBL" id="HHL42546.1"/>
    </source>
</evidence>
<comment type="caution">
    <text evidence="1">The sequence shown here is derived from an EMBL/GenBank/DDBJ whole genome shotgun (WGS) entry which is preliminary data.</text>
</comment>
<dbReference type="Gene3D" id="3.10.20.30">
    <property type="match status" value="1"/>
</dbReference>